<feature type="compositionally biased region" description="Low complexity" evidence="1">
    <location>
        <begin position="48"/>
        <end position="59"/>
    </location>
</feature>
<gene>
    <name evidence="2" type="ORF">PCOR1329_LOCUS36989</name>
</gene>
<evidence type="ECO:0000256" key="1">
    <source>
        <dbReference type="SAM" id="MobiDB-lite"/>
    </source>
</evidence>
<comment type="caution">
    <text evidence="2">The sequence shown here is derived from an EMBL/GenBank/DDBJ whole genome shotgun (WGS) entry which is preliminary data.</text>
</comment>
<keyword evidence="3" id="KW-1185">Reference proteome</keyword>
<evidence type="ECO:0000313" key="3">
    <source>
        <dbReference type="Proteomes" id="UP001189429"/>
    </source>
</evidence>
<accession>A0ABN9T9X7</accession>
<proteinExistence type="predicted"/>
<reference evidence="2" key="1">
    <citation type="submission" date="2023-10" db="EMBL/GenBank/DDBJ databases">
        <authorList>
            <person name="Chen Y."/>
            <person name="Shah S."/>
            <person name="Dougan E. K."/>
            <person name="Thang M."/>
            <person name="Chan C."/>
        </authorList>
    </citation>
    <scope>NUCLEOTIDE SEQUENCE [LARGE SCALE GENOMIC DNA]</scope>
</reference>
<name>A0ABN9T9X7_9DINO</name>
<protein>
    <submittedName>
        <fullName evidence="2">Uncharacterized protein</fullName>
    </submittedName>
</protein>
<feature type="compositionally biased region" description="Polar residues" evidence="1">
    <location>
        <begin position="60"/>
        <end position="69"/>
    </location>
</feature>
<organism evidence="2 3">
    <name type="scientific">Prorocentrum cordatum</name>
    <dbReference type="NCBI Taxonomy" id="2364126"/>
    <lineage>
        <taxon>Eukaryota</taxon>
        <taxon>Sar</taxon>
        <taxon>Alveolata</taxon>
        <taxon>Dinophyceae</taxon>
        <taxon>Prorocentrales</taxon>
        <taxon>Prorocentraceae</taxon>
        <taxon>Prorocentrum</taxon>
    </lineage>
</organism>
<dbReference type="Proteomes" id="UP001189429">
    <property type="component" value="Unassembled WGS sequence"/>
</dbReference>
<evidence type="ECO:0000313" key="2">
    <source>
        <dbReference type="EMBL" id="CAK0841925.1"/>
    </source>
</evidence>
<sequence>MEPRLAAAGSPELRAASRCVPHEVHLVLQVFWEYVAGEGLRRQVQVLSTAESSASSPTTKQQGTPVASR</sequence>
<dbReference type="EMBL" id="CAUYUJ010014493">
    <property type="protein sequence ID" value="CAK0841925.1"/>
    <property type="molecule type" value="Genomic_DNA"/>
</dbReference>
<feature type="region of interest" description="Disordered" evidence="1">
    <location>
        <begin position="48"/>
        <end position="69"/>
    </location>
</feature>